<comment type="similarity">
    <text evidence="3">Belongs to the metallo-dependent hydrolases superfamily.</text>
</comment>
<evidence type="ECO:0000313" key="5">
    <source>
        <dbReference type="EMBL" id="OAP53743.1"/>
    </source>
</evidence>
<name>A0A178Z3F9_9EURO</name>
<dbReference type="InterPro" id="IPR006680">
    <property type="entry name" value="Amidohydro-rel"/>
</dbReference>
<dbReference type="Proteomes" id="UP000078343">
    <property type="component" value="Unassembled WGS sequence"/>
</dbReference>
<dbReference type="STRING" id="1367422.A0A178Z3F9"/>
<dbReference type="GO" id="GO:0005829">
    <property type="term" value="C:cytosol"/>
    <property type="evidence" value="ECO:0007669"/>
    <property type="project" value="TreeGrafter"/>
</dbReference>
<dbReference type="RefSeq" id="XP_018687110.1">
    <property type="nucleotide sequence ID" value="XM_018843563.1"/>
</dbReference>
<dbReference type="Gene3D" id="3.20.20.140">
    <property type="entry name" value="Metal-dependent hydrolases"/>
    <property type="match status" value="1"/>
</dbReference>
<keyword evidence="1 3" id="KW-0210">Decarboxylase</keyword>
<feature type="domain" description="Amidohydrolase-related" evidence="4">
    <location>
        <begin position="68"/>
        <end position="349"/>
    </location>
</feature>
<dbReference type="GO" id="GO:0016787">
    <property type="term" value="F:hydrolase activity"/>
    <property type="evidence" value="ECO:0007669"/>
    <property type="project" value="InterPro"/>
</dbReference>
<dbReference type="GO" id="GO:0016831">
    <property type="term" value="F:carboxy-lyase activity"/>
    <property type="evidence" value="ECO:0007669"/>
    <property type="project" value="UniProtKB-KW"/>
</dbReference>
<gene>
    <name evidence="5" type="ORF">AYL99_12081</name>
</gene>
<dbReference type="OrthoDB" id="432010at2759"/>
<protein>
    <recommendedName>
        <fullName evidence="4">Amidohydrolase-related domain-containing protein</fullName>
    </recommendedName>
</protein>
<sequence>MSTPYTLGPVIDRPTFTPATRAPLKIALEEAAGTTVFDPTTTLPPLKFTGELPNVVSDYVADVKYRLFDIGSRVQAMDRAGIALTVVSLTMPGIEGILDKATAVDFARKVNDELYQRYRTGPHSQRFRVFGCVPMQDPEAAALEAERCVRDLGCVGVLINGFSNISSTDVQYLDEPQCAPFWAKLEELDVPLYLHPRPPPPDQMRVYKGYEYLAGSPWGFGAETAAHVIRLFDRHPKLKIIIGHCGEGIPHSLYRIDHRLRHFKRDNVPCLKPLQQYWEENFWITTAGVMSDTALASTVKVCGEDRVMYSVDYPYEDYDEIGAWFDGLEMSEATRAKIGWGNAKSLLRI</sequence>
<dbReference type="Pfam" id="PF04909">
    <property type="entry name" value="Amidohydro_2"/>
    <property type="match status" value="1"/>
</dbReference>
<comment type="caution">
    <text evidence="5">The sequence shown here is derived from an EMBL/GenBank/DDBJ whole genome shotgun (WGS) entry which is preliminary data.</text>
</comment>
<dbReference type="InterPro" id="IPR032465">
    <property type="entry name" value="ACMSD"/>
</dbReference>
<dbReference type="GO" id="GO:0019748">
    <property type="term" value="P:secondary metabolic process"/>
    <property type="evidence" value="ECO:0007669"/>
    <property type="project" value="TreeGrafter"/>
</dbReference>
<dbReference type="PANTHER" id="PTHR21240:SF30">
    <property type="entry name" value="AMIDOHYDROLASE-RELATED DOMAIN-CONTAINING PROTEIN-RELATED"/>
    <property type="match status" value="1"/>
</dbReference>
<dbReference type="PANTHER" id="PTHR21240">
    <property type="entry name" value="2-AMINO-3-CARBOXYLMUCONATE-6-SEMIALDEHYDE DECARBOXYLASE"/>
    <property type="match status" value="1"/>
</dbReference>
<evidence type="ECO:0000256" key="3">
    <source>
        <dbReference type="RuleBase" id="RU366045"/>
    </source>
</evidence>
<dbReference type="EMBL" id="LVYI01000030">
    <property type="protein sequence ID" value="OAP53743.1"/>
    <property type="molecule type" value="Genomic_DNA"/>
</dbReference>
<proteinExistence type="inferred from homology"/>
<evidence type="ECO:0000256" key="1">
    <source>
        <dbReference type="ARBA" id="ARBA00022793"/>
    </source>
</evidence>
<keyword evidence="2 3" id="KW-0456">Lyase</keyword>
<keyword evidence="6" id="KW-1185">Reference proteome</keyword>
<dbReference type="GeneID" id="30016247"/>
<accession>A0A178Z3F9</accession>
<organism evidence="5 6">
    <name type="scientific">Fonsecaea erecta</name>
    <dbReference type="NCBI Taxonomy" id="1367422"/>
    <lineage>
        <taxon>Eukaryota</taxon>
        <taxon>Fungi</taxon>
        <taxon>Dikarya</taxon>
        <taxon>Ascomycota</taxon>
        <taxon>Pezizomycotina</taxon>
        <taxon>Eurotiomycetes</taxon>
        <taxon>Chaetothyriomycetidae</taxon>
        <taxon>Chaetothyriales</taxon>
        <taxon>Herpotrichiellaceae</taxon>
        <taxon>Fonsecaea</taxon>
    </lineage>
</organism>
<evidence type="ECO:0000313" key="6">
    <source>
        <dbReference type="Proteomes" id="UP000078343"/>
    </source>
</evidence>
<dbReference type="AlphaFoldDB" id="A0A178Z3F9"/>
<evidence type="ECO:0000256" key="2">
    <source>
        <dbReference type="ARBA" id="ARBA00023239"/>
    </source>
</evidence>
<dbReference type="InterPro" id="IPR032466">
    <property type="entry name" value="Metal_Hydrolase"/>
</dbReference>
<dbReference type="SUPFAM" id="SSF51556">
    <property type="entry name" value="Metallo-dependent hydrolases"/>
    <property type="match status" value="1"/>
</dbReference>
<evidence type="ECO:0000259" key="4">
    <source>
        <dbReference type="Pfam" id="PF04909"/>
    </source>
</evidence>
<reference evidence="5 6" key="1">
    <citation type="submission" date="2016-04" db="EMBL/GenBank/DDBJ databases">
        <title>Draft genome of Fonsecaea erecta CBS 125763.</title>
        <authorList>
            <person name="Weiss V.A."/>
            <person name="Vicente V.A."/>
            <person name="Raittz R.T."/>
            <person name="Moreno L.F."/>
            <person name="De Souza E.M."/>
            <person name="Pedrosa F.O."/>
            <person name="Steffens M.B."/>
            <person name="Faoro H."/>
            <person name="Tadra-Sfeir M.Z."/>
            <person name="Najafzadeh M.J."/>
            <person name="Felipe M.S."/>
            <person name="Teixeira M."/>
            <person name="Sun J."/>
            <person name="Xi L."/>
            <person name="Gomes R."/>
            <person name="De Azevedo C.M."/>
            <person name="Salgado C.G."/>
            <person name="Da Silva M.B."/>
            <person name="Nascimento M.F."/>
            <person name="Queiroz-Telles F."/>
            <person name="Attili D.S."/>
            <person name="Gorbushina A."/>
        </authorList>
    </citation>
    <scope>NUCLEOTIDE SEQUENCE [LARGE SCALE GENOMIC DNA]</scope>
    <source>
        <strain evidence="5 6">CBS 125763</strain>
    </source>
</reference>